<dbReference type="Proteomes" id="UP000059425">
    <property type="component" value="Chromosome"/>
</dbReference>
<proteinExistence type="predicted"/>
<evidence type="ECO:0008006" key="3">
    <source>
        <dbReference type="Google" id="ProtNLM"/>
    </source>
</evidence>
<dbReference type="OrthoDB" id="7008062at2"/>
<accession>A0A0N9WP35</accession>
<organism evidence="1 2">
    <name type="scientific">Pseudomonas fluorescens</name>
    <dbReference type="NCBI Taxonomy" id="294"/>
    <lineage>
        <taxon>Bacteria</taxon>
        <taxon>Pseudomonadati</taxon>
        <taxon>Pseudomonadota</taxon>
        <taxon>Gammaproteobacteria</taxon>
        <taxon>Pseudomonadales</taxon>
        <taxon>Pseudomonadaceae</taxon>
        <taxon>Pseudomonas</taxon>
    </lineage>
</organism>
<gene>
    <name evidence="1" type="ORF">AO356_07230</name>
</gene>
<dbReference type="RefSeq" id="WP_060739185.1">
    <property type="nucleotide sequence ID" value="NZ_CP012831.1"/>
</dbReference>
<reference evidence="2" key="1">
    <citation type="submission" date="2015-09" db="EMBL/GenBank/DDBJ databases">
        <title>Whole genome sequence of Pseudomonas fluorescens FW300-N2C3.</title>
        <authorList>
            <person name="Ray J."/>
            <person name="Melnyk R."/>
            <person name="Deutschbauer A."/>
        </authorList>
    </citation>
    <scope>NUCLEOTIDE SEQUENCE [LARGE SCALE GENOMIC DNA]</scope>
    <source>
        <strain evidence="2">FW300-N2C3</strain>
    </source>
</reference>
<dbReference type="AlphaFoldDB" id="A0A0N9WP35"/>
<protein>
    <recommendedName>
        <fullName evidence="3">DUF3077 domain-containing protein</fullName>
    </recommendedName>
</protein>
<dbReference type="EMBL" id="CP012831">
    <property type="protein sequence ID" value="ALI06602.1"/>
    <property type="molecule type" value="Genomic_DNA"/>
</dbReference>
<evidence type="ECO:0000313" key="1">
    <source>
        <dbReference type="EMBL" id="ALI06602.1"/>
    </source>
</evidence>
<reference evidence="1 2" key="2">
    <citation type="journal article" date="2018" name="Nature">
        <title>Mutant phenotypes for thousands of bacterial genes of unknown function.</title>
        <authorList>
            <person name="Price M.N."/>
            <person name="Wetmore K.M."/>
            <person name="Waters R.J."/>
            <person name="Callaghan M."/>
            <person name="Ray J."/>
            <person name="Liu H."/>
            <person name="Kuehl J.V."/>
            <person name="Melnyk R.A."/>
            <person name="Lamson J.S."/>
            <person name="Suh Y."/>
            <person name="Carlson H.K."/>
            <person name="Esquivel Z."/>
            <person name="Sadeeshkumar H."/>
            <person name="Chakraborty R."/>
            <person name="Zane G.M."/>
            <person name="Rubin B.E."/>
            <person name="Wall J.D."/>
            <person name="Visel A."/>
            <person name="Bristow J."/>
            <person name="Blow M.J."/>
            <person name="Arkin A.P."/>
            <person name="Deutschbauer A.M."/>
        </authorList>
    </citation>
    <scope>NUCLEOTIDE SEQUENCE [LARGE SCALE GENOMIC DNA]</scope>
    <source>
        <strain evidence="1 2">FW300-N2C3</strain>
    </source>
</reference>
<name>A0A0N9WP35_PSEFL</name>
<dbReference type="Pfam" id="PF19619">
    <property type="entry name" value="DUF6124"/>
    <property type="match status" value="1"/>
</dbReference>
<sequence length="130" mass="14038">MDKSVPDPPFNKTNPLSGFDAIEDLLKDRAAAERALDHYLNPKKPEPSTDQRIDSLFSVTAKADTDTLLTSTSETLASIKAMAEDLAFEVEGTRRSVALGIHQLVELCQLLVDKALDQVETPASSACPPA</sequence>
<evidence type="ECO:0000313" key="2">
    <source>
        <dbReference type="Proteomes" id="UP000059425"/>
    </source>
</evidence>